<dbReference type="Proteomes" id="UP001596958">
    <property type="component" value="Unassembled WGS sequence"/>
</dbReference>
<sequence length="247" mass="26733">MNKPLIAFLSIMLVIASASASVAQTQRKRPDPVYIDATENMLVRSFIDLPVGGRVTHSINVGSPTTVHYTYDLDKGAIVVVWRGDFLNASSMWIERGDGSSRVRGKATYFGKPALTLAKLASDQAPWIADTAGTGYKPKGYKLDDAGLPTFMYQLNGAQVSDASKVMANGEGIQRQISAKGAPAGMFARLAAGKQIIKLSDVLYSVDDKAYQIRLDNAAAKPTIRINADGQELLIPFQNQLTYSIIF</sequence>
<proteinExistence type="predicted"/>
<organism evidence="2 3">
    <name type="scientific">Mucilaginibacter calamicampi</name>
    <dbReference type="NCBI Taxonomy" id="1302352"/>
    <lineage>
        <taxon>Bacteria</taxon>
        <taxon>Pseudomonadati</taxon>
        <taxon>Bacteroidota</taxon>
        <taxon>Sphingobacteriia</taxon>
        <taxon>Sphingobacteriales</taxon>
        <taxon>Sphingobacteriaceae</taxon>
        <taxon>Mucilaginibacter</taxon>
    </lineage>
</organism>
<keyword evidence="1" id="KW-0732">Signal</keyword>
<dbReference type="EMBL" id="JBHTHU010000005">
    <property type="protein sequence ID" value="MFD0749937.1"/>
    <property type="molecule type" value="Genomic_DNA"/>
</dbReference>
<name>A0ABW2YX17_9SPHI</name>
<protein>
    <submittedName>
        <fullName evidence="2">Uncharacterized protein</fullName>
    </submittedName>
</protein>
<reference evidence="3" key="1">
    <citation type="journal article" date="2019" name="Int. J. Syst. Evol. Microbiol.">
        <title>The Global Catalogue of Microorganisms (GCM) 10K type strain sequencing project: providing services to taxonomists for standard genome sequencing and annotation.</title>
        <authorList>
            <consortium name="The Broad Institute Genomics Platform"/>
            <consortium name="The Broad Institute Genome Sequencing Center for Infectious Disease"/>
            <person name="Wu L."/>
            <person name="Ma J."/>
        </authorList>
    </citation>
    <scope>NUCLEOTIDE SEQUENCE [LARGE SCALE GENOMIC DNA]</scope>
    <source>
        <strain evidence="3">CCUG 63418</strain>
    </source>
</reference>
<feature type="signal peptide" evidence="1">
    <location>
        <begin position="1"/>
        <end position="20"/>
    </location>
</feature>
<feature type="chain" id="PRO_5046203967" evidence="1">
    <location>
        <begin position="21"/>
        <end position="247"/>
    </location>
</feature>
<evidence type="ECO:0000256" key="1">
    <source>
        <dbReference type="SAM" id="SignalP"/>
    </source>
</evidence>
<evidence type="ECO:0000313" key="2">
    <source>
        <dbReference type="EMBL" id="MFD0749937.1"/>
    </source>
</evidence>
<evidence type="ECO:0000313" key="3">
    <source>
        <dbReference type="Proteomes" id="UP001596958"/>
    </source>
</evidence>
<keyword evidence="3" id="KW-1185">Reference proteome</keyword>
<dbReference type="RefSeq" id="WP_377098739.1">
    <property type="nucleotide sequence ID" value="NZ_JBHTHU010000005.1"/>
</dbReference>
<accession>A0ABW2YX17</accession>
<gene>
    <name evidence="2" type="ORF">ACFQZS_07275</name>
</gene>
<comment type="caution">
    <text evidence="2">The sequence shown here is derived from an EMBL/GenBank/DDBJ whole genome shotgun (WGS) entry which is preliminary data.</text>
</comment>